<dbReference type="EMBL" id="CM056742">
    <property type="protein sequence ID" value="KAJ8677473.1"/>
    <property type="molecule type" value="Genomic_DNA"/>
</dbReference>
<organism evidence="1 2">
    <name type="scientific">Eretmocerus hayati</name>
    <dbReference type="NCBI Taxonomy" id="131215"/>
    <lineage>
        <taxon>Eukaryota</taxon>
        <taxon>Metazoa</taxon>
        <taxon>Ecdysozoa</taxon>
        <taxon>Arthropoda</taxon>
        <taxon>Hexapoda</taxon>
        <taxon>Insecta</taxon>
        <taxon>Pterygota</taxon>
        <taxon>Neoptera</taxon>
        <taxon>Endopterygota</taxon>
        <taxon>Hymenoptera</taxon>
        <taxon>Apocrita</taxon>
        <taxon>Proctotrupomorpha</taxon>
        <taxon>Chalcidoidea</taxon>
        <taxon>Aphelinidae</taxon>
        <taxon>Aphelininae</taxon>
        <taxon>Eretmocerus</taxon>
    </lineage>
</organism>
<evidence type="ECO:0000313" key="1">
    <source>
        <dbReference type="EMBL" id="KAJ8677473.1"/>
    </source>
</evidence>
<accession>A0ACC2P2Z6</accession>
<reference evidence="1" key="1">
    <citation type="submission" date="2023-04" db="EMBL/GenBank/DDBJ databases">
        <title>A chromosome-level genome assembly of the parasitoid wasp Eretmocerus hayati.</title>
        <authorList>
            <person name="Zhong Y."/>
            <person name="Liu S."/>
            <person name="Liu Y."/>
        </authorList>
    </citation>
    <scope>NUCLEOTIDE SEQUENCE</scope>
    <source>
        <strain evidence="1">ZJU_SS_LIU_2023</strain>
    </source>
</reference>
<keyword evidence="2" id="KW-1185">Reference proteome</keyword>
<gene>
    <name evidence="1" type="ORF">QAD02_013260</name>
</gene>
<proteinExistence type="predicted"/>
<protein>
    <submittedName>
        <fullName evidence="1">Uncharacterized protein</fullName>
    </submittedName>
</protein>
<sequence length="340" mass="39278">MSKRGPKSKGSAENILAEALKHDLYEENNRNKLKHVKHDVWTKISESLSNVTPEGLYFEFYKDDYHLLTKYREGKKMDLSYYKEGVSEGSSIVSDEESELGSKNFKKCKRWLEFEINLTWEEWSEISPVLVERVDGTSKESLRDGWADSFIDKIWSSKNIPCPYIFKHQRIRQRNEFIYADGYCKVCGSLIQIRCYAEPASPTPVEFHVRAKNPKNIPHDAKRRLAGSTRTKMKGILATTKPKELQIATANEKMRFKGPKPPNFHSKKVLDTARREGKLEKLGLDGSETIFQAFEKLAKQLPYAKFLSTAKIGFKQFHLSFSSPEQREMAKILVENLKKK</sequence>
<dbReference type="Proteomes" id="UP001239111">
    <property type="component" value="Chromosome 2"/>
</dbReference>
<comment type="caution">
    <text evidence="1">The sequence shown here is derived from an EMBL/GenBank/DDBJ whole genome shotgun (WGS) entry which is preliminary data.</text>
</comment>
<name>A0ACC2P2Z6_9HYME</name>
<evidence type="ECO:0000313" key="2">
    <source>
        <dbReference type="Proteomes" id="UP001239111"/>
    </source>
</evidence>